<sequence>MLEEAGEVLENVLKASCLPLGFIVFLPAVLLLVAPPLPAADAAHEFTVYRMQQYDLQGQPYGARPLTPSPVAATPHCHTAPRLPQSSRCHAEDSRLFPRLPLS</sequence>
<evidence type="ECO:0008006" key="5">
    <source>
        <dbReference type="Google" id="ProtNLM"/>
    </source>
</evidence>
<keyword evidence="4" id="KW-1185">Reference proteome</keyword>
<organism evidence="3 4">
    <name type="scientific">Myodes glareolus</name>
    <name type="common">Bank vole</name>
    <name type="synonym">Clethrionomys glareolus</name>
    <dbReference type="NCBI Taxonomy" id="447135"/>
    <lineage>
        <taxon>Eukaryota</taxon>
        <taxon>Metazoa</taxon>
        <taxon>Chordata</taxon>
        <taxon>Craniata</taxon>
        <taxon>Vertebrata</taxon>
        <taxon>Euteleostomi</taxon>
        <taxon>Mammalia</taxon>
        <taxon>Eutheria</taxon>
        <taxon>Euarchontoglires</taxon>
        <taxon>Glires</taxon>
        <taxon>Rodentia</taxon>
        <taxon>Myomorpha</taxon>
        <taxon>Muroidea</taxon>
        <taxon>Cricetidae</taxon>
        <taxon>Arvicolinae</taxon>
        <taxon>Myodes</taxon>
    </lineage>
</organism>
<keyword evidence="2" id="KW-1133">Transmembrane helix</keyword>
<reference evidence="3 4" key="1">
    <citation type="journal article" date="2023" name="bioRxiv">
        <title>Conserved and derived expression patterns and positive selection on dental genes reveal complex evolutionary context of ever-growing rodent molars.</title>
        <authorList>
            <person name="Calamari Z.T."/>
            <person name="Song A."/>
            <person name="Cohen E."/>
            <person name="Akter M."/>
            <person name="Roy R.D."/>
            <person name="Hallikas O."/>
            <person name="Christensen M.M."/>
            <person name="Li P."/>
            <person name="Marangoni P."/>
            <person name="Jernvall J."/>
            <person name="Klein O.D."/>
        </authorList>
    </citation>
    <scope>NUCLEOTIDE SEQUENCE [LARGE SCALE GENOMIC DNA]</scope>
    <source>
        <strain evidence="3">V071</strain>
    </source>
</reference>
<feature type="transmembrane region" description="Helical" evidence="2">
    <location>
        <begin position="12"/>
        <end position="34"/>
    </location>
</feature>
<accession>A0AAW0I622</accession>
<dbReference type="Proteomes" id="UP001488838">
    <property type="component" value="Unassembled WGS sequence"/>
</dbReference>
<keyword evidence="2" id="KW-0472">Membrane</keyword>
<dbReference type="EMBL" id="JBBHLL010000212">
    <property type="protein sequence ID" value="KAK7809841.1"/>
    <property type="molecule type" value="Genomic_DNA"/>
</dbReference>
<evidence type="ECO:0000313" key="4">
    <source>
        <dbReference type="Proteomes" id="UP001488838"/>
    </source>
</evidence>
<name>A0AAW0I622_MYOGA</name>
<dbReference type="AlphaFoldDB" id="A0AAW0I622"/>
<keyword evidence="2" id="KW-0812">Transmembrane</keyword>
<comment type="caution">
    <text evidence="3">The sequence shown here is derived from an EMBL/GenBank/DDBJ whole genome shotgun (WGS) entry which is preliminary data.</text>
</comment>
<proteinExistence type="predicted"/>
<protein>
    <recommendedName>
        <fullName evidence="5">Nicalin</fullName>
    </recommendedName>
</protein>
<evidence type="ECO:0000313" key="3">
    <source>
        <dbReference type="EMBL" id="KAK7809841.1"/>
    </source>
</evidence>
<feature type="region of interest" description="Disordered" evidence="1">
    <location>
        <begin position="65"/>
        <end position="103"/>
    </location>
</feature>
<gene>
    <name evidence="3" type="ORF">U0070_008491</name>
</gene>
<evidence type="ECO:0000256" key="1">
    <source>
        <dbReference type="SAM" id="MobiDB-lite"/>
    </source>
</evidence>
<evidence type="ECO:0000256" key="2">
    <source>
        <dbReference type="SAM" id="Phobius"/>
    </source>
</evidence>